<dbReference type="PANTHER" id="PTHR33630">
    <property type="entry name" value="CUTINASE RV1984C-RELATED-RELATED"/>
    <property type="match status" value="1"/>
</dbReference>
<name>A0A6H0XYW9_9PEZI</name>
<sequence length="220" mass="23066">MFTNALLSGLALAYTVSASPVLPRSGCPSYLIINTRGTFEQQGPSIATTSMNQQIQAAVSGGSIYYTVYPAGADQQSGAATTDIVNQINNGLASNPNQCFVLEGYSQGAAATVNAMPMLTGAAFNAVKAVILLGDPFHKAGLSSNVDENGGTTTSNDNGISAYQNVQIPSNWVSKTRDVCYKGDGICDTQDGGINFQHLMYGSSTTVQQQSANYVIQRLQ</sequence>
<feature type="signal peptide" evidence="3">
    <location>
        <begin position="1"/>
        <end position="18"/>
    </location>
</feature>
<dbReference type="Gene3D" id="3.40.50.1820">
    <property type="entry name" value="alpha/beta hydrolase"/>
    <property type="match status" value="1"/>
</dbReference>
<protein>
    <recommendedName>
        <fullName evidence="6">Cutinase</fullName>
    </recommendedName>
</protein>
<dbReference type="GO" id="GO:0052689">
    <property type="term" value="F:carboxylic ester hydrolase activity"/>
    <property type="evidence" value="ECO:0007669"/>
    <property type="project" value="UniProtKB-ARBA"/>
</dbReference>
<dbReference type="InterPro" id="IPR029058">
    <property type="entry name" value="AB_hydrolase_fold"/>
</dbReference>
<gene>
    <name evidence="4" type="ORF">AMS68_005461</name>
</gene>
<dbReference type="EMBL" id="CP051142">
    <property type="protein sequence ID" value="QIW99943.1"/>
    <property type="molecule type" value="Genomic_DNA"/>
</dbReference>
<dbReference type="InterPro" id="IPR000675">
    <property type="entry name" value="Cutinase/axe"/>
</dbReference>
<feature type="chain" id="PRO_5026174873" description="Cutinase" evidence="3">
    <location>
        <begin position="19"/>
        <end position="220"/>
    </location>
</feature>
<keyword evidence="2" id="KW-1015">Disulfide bond</keyword>
<dbReference type="Pfam" id="PF01083">
    <property type="entry name" value="Cutinase"/>
    <property type="match status" value="1"/>
</dbReference>
<evidence type="ECO:0000313" key="4">
    <source>
        <dbReference type="EMBL" id="QIW99943.1"/>
    </source>
</evidence>
<evidence type="ECO:0000256" key="2">
    <source>
        <dbReference type="ARBA" id="ARBA00023157"/>
    </source>
</evidence>
<evidence type="ECO:0000313" key="5">
    <source>
        <dbReference type="Proteomes" id="UP000503462"/>
    </source>
</evidence>
<reference evidence="4 5" key="1">
    <citation type="journal article" date="2016" name="Sci. Rep.">
        <title>Peltaster fructicola genome reveals evolution from an invasive phytopathogen to an ectophytic parasite.</title>
        <authorList>
            <person name="Xu C."/>
            <person name="Chen H."/>
            <person name="Gleason M.L."/>
            <person name="Xu J.R."/>
            <person name="Liu H."/>
            <person name="Zhang R."/>
            <person name="Sun G."/>
        </authorList>
    </citation>
    <scope>NUCLEOTIDE SEQUENCE [LARGE SCALE GENOMIC DNA]</scope>
    <source>
        <strain evidence="4 5">LNHT1506</strain>
    </source>
</reference>
<dbReference type="AlphaFoldDB" id="A0A6H0XYW9"/>
<dbReference type="SUPFAM" id="SSF53474">
    <property type="entry name" value="alpha/beta-Hydrolases"/>
    <property type="match status" value="1"/>
</dbReference>
<proteinExistence type="predicted"/>
<organism evidence="4 5">
    <name type="scientific">Peltaster fructicola</name>
    <dbReference type="NCBI Taxonomy" id="286661"/>
    <lineage>
        <taxon>Eukaryota</taxon>
        <taxon>Fungi</taxon>
        <taxon>Dikarya</taxon>
        <taxon>Ascomycota</taxon>
        <taxon>Pezizomycotina</taxon>
        <taxon>Dothideomycetes</taxon>
        <taxon>Dothideomycetes incertae sedis</taxon>
        <taxon>Peltaster</taxon>
    </lineage>
</organism>
<keyword evidence="5" id="KW-1185">Reference proteome</keyword>
<dbReference type="PANTHER" id="PTHR33630:SF9">
    <property type="entry name" value="CUTINASE 4"/>
    <property type="match status" value="1"/>
</dbReference>
<dbReference type="OrthoDB" id="3225429at2759"/>
<evidence type="ECO:0000256" key="3">
    <source>
        <dbReference type="SAM" id="SignalP"/>
    </source>
</evidence>
<keyword evidence="3" id="KW-0732">Signal</keyword>
<accession>A0A6H0XYW9</accession>
<evidence type="ECO:0000256" key="1">
    <source>
        <dbReference type="ARBA" id="ARBA00022801"/>
    </source>
</evidence>
<keyword evidence="1" id="KW-0378">Hydrolase</keyword>
<dbReference type="Proteomes" id="UP000503462">
    <property type="component" value="Chromosome 4"/>
</dbReference>
<evidence type="ECO:0008006" key="6">
    <source>
        <dbReference type="Google" id="ProtNLM"/>
    </source>
</evidence>
<dbReference type="SMART" id="SM01110">
    <property type="entry name" value="Cutinase"/>
    <property type="match status" value="1"/>
</dbReference>